<keyword evidence="1" id="KW-0472">Membrane</keyword>
<feature type="transmembrane region" description="Helical" evidence="1">
    <location>
        <begin position="59"/>
        <end position="79"/>
    </location>
</feature>
<feature type="transmembrane region" description="Helical" evidence="1">
    <location>
        <begin position="137"/>
        <end position="153"/>
    </location>
</feature>
<feature type="transmembrane region" description="Helical" evidence="1">
    <location>
        <begin position="242"/>
        <end position="261"/>
    </location>
</feature>
<feature type="transmembrane region" description="Helical" evidence="1">
    <location>
        <begin position="173"/>
        <end position="190"/>
    </location>
</feature>
<dbReference type="EMBL" id="LR882967">
    <property type="protein sequence ID" value="CAD5962598.1"/>
    <property type="molecule type" value="Genomic_DNA"/>
</dbReference>
<organism evidence="2 3">
    <name type="scientific">Planktothrix pseudagardhii</name>
    <dbReference type="NCBI Taxonomy" id="132604"/>
    <lineage>
        <taxon>Bacteria</taxon>
        <taxon>Bacillati</taxon>
        <taxon>Cyanobacteriota</taxon>
        <taxon>Cyanophyceae</taxon>
        <taxon>Oscillatoriophycideae</taxon>
        <taxon>Oscillatoriales</taxon>
        <taxon>Microcoleaceae</taxon>
        <taxon>Planktothrix</taxon>
    </lineage>
</organism>
<evidence type="ECO:0000313" key="3">
    <source>
        <dbReference type="Proteomes" id="UP001153719"/>
    </source>
</evidence>
<gene>
    <name evidence="2" type="ORF">NO713_03296</name>
</gene>
<accession>A0A9W4G7D1</accession>
<dbReference type="AlphaFoldDB" id="A0A9W4G7D1"/>
<keyword evidence="1" id="KW-1133">Transmembrane helix</keyword>
<evidence type="ECO:0000313" key="2">
    <source>
        <dbReference type="EMBL" id="CAD5962598.1"/>
    </source>
</evidence>
<feature type="transmembrane region" description="Helical" evidence="1">
    <location>
        <begin position="110"/>
        <end position="130"/>
    </location>
</feature>
<keyword evidence="1" id="KW-0812">Transmembrane</keyword>
<protein>
    <submittedName>
        <fullName evidence="2">Uncharacterized protein</fullName>
    </submittedName>
</protein>
<dbReference type="KEGG" id="ppsu:NO713_03296"/>
<evidence type="ECO:0000256" key="1">
    <source>
        <dbReference type="SAM" id="Phobius"/>
    </source>
</evidence>
<keyword evidence="3" id="KW-1185">Reference proteome</keyword>
<proteinExistence type="predicted"/>
<feature type="transmembrane region" description="Helical" evidence="1">
    <location>
        <begin position="202"/>
        <end position="222"/>
    </location>
</feature>
<reference evidence="2" key="1">
    <citation type="submission" date="2020-09" db="EMBL/GenBank/DDBJ databases">
        <authorList>
            <person name="Blom J."/>
        </authorList>
    </citation>
    <scope>NUCLEOTIDE SEQUENCE</scope>
    <source>
        <strain evidence="2">No.713</strain>
    </source>
</reference>
<name>A0A9W4G7D1_9CYAN</name>
<dbReference type="Proteomes" id="UP001153719">
    <property type="component" value="Chromosome"/>
</dbReference>
<sequence length="275" mass="31430">MTGDFTVSNFRKIIPTQTTLMLLKSYVFFFNKFLSVRGRQSVPAHGLTRDISPKKRNQAFLNLLKFYVPFLSILIGAGLQNRIPVPLLTRDIFAIANLSPFTGFISNLSVFTWGSSGVICIFSFFILSPINNKDKKLKNFIGLSGLISFWFMLDDFFMLHEMLLPYFLKVPEKFIVGAEFALLSLLLIYYKNIILNSTQFQILGTALLLFGLSVFIDILPISVDYTGSKNNQLFLLEDGSKLMGIVTWFFYFSSISYQQIFKERKLLDSDFNLPS</sequence>